<dbReference type="EMBL" id="JASBWS010000005">
    <property type="protein sequence ID" value="KAJ9115562.1"/>
    <property type="molecule type" value="Genomic_DNA"/>
</dbReference>
<evidence type="ECO:0000313" key="2">
    <source>
        <dbReference type="Proteomes" id="UP001230649"/>
    </source>
</evidence>
<organism evidence="1 2">
    <name type="scientific">Naganishia adeliensis</name>
    <dbReference type="NCBI Taxonomy" id="92952"/>
    <lineage>
        <taxon>Eukaryota</taxon>
        <taxon>Fungi</taxon>
        <taxon>Dikarya</taxon>
        <taxon>Basidiomycota</taxon>
        <taxon>Agaricomycotina</taxon>
        <taxon>Tremellomycetes</taxon>
        <taxon>Filobasidiales</taxon>
        <taxon>Filobasidiaceae</taxon>
        <taxon>Naganishia</taxon>
    </lineage>
</organism>
<gene>
    <name evidence="1" type="ORF">QFC20_000887</name>
</gene>
<reference evidence="1" key="1">
    <citation type="submission" date="2023-04" db="EMBL/GenBank/DDBJ databases">
        <title>Draft Genome sequencing of Naganishia species isolated from polar environments using Oxford Nanopore Technology.</title>
        <authorList>
            <person name="Leo P."/>
            <person name="Venkateswaran K."/>
        </authorList>
    </citation>
    <scope>NUCLEOTIDE SEQUENCE</scope>
    <source>
        <strain evidence="1">MNA-CCFEE 5262</strain>
    </source>
</reference>
<comment type="caution">
    <text evidence="1">The sequence shown here is derived from an EMBL/GenBank/DDBJ whole genome shotgun (WGS) entry which is preliminary data.</text>
</comment>
<proteinExistence type="predicted"/>
<name>A0ACC2WYH4_9TREE</name>
<protein>
    <submittedName>
        <fullName evidence="1">Uncharacterized protein</fullName>
    </submittedName>
</protein>
<dbReference type="Proteomes" id="UP001230649">
    <property type="component" value="Unassembled WGS sequence"/>
</dbReference>
<accession>A0ACC2WYH4</accession>
<sequence length="277" mass="30436">MSDPVSQNMRELLEKMAANLGNSQASPFAHEIGTRSSSATDHVSRSSSGNRVESDNEVTEYFSVLLDNQFRALEQRTLNPLRSVVKRLEERCGRIEAILQEHSETKTVTVDLQQNGNKPPTSFILPTSVTASRKSATSASIPSARQGEKLTRREMKQAAELLNRINRIAPTIEDFSAAFPSHPANVESAPHHESRSRRQAASSDIASSWSGGSSPDSDSETGDDVDYECGAKYDARDMPEDTEARDRKRGNGTATEKVDVDKDPAAIRTLQPRPCHQ</sequence>
<keyword evidence="2" id="KW-1185">Reference proteome</keyword>
<evidence type="ECO:0000313" key="1">
    <source>
        <dbReference type="EMBL" id="KAJ9115562.1"/>
    </source>
</evidence>